<geneLocation type="mitochondrion" evidence="1"/>
<protein>
    <submittedName>
        <fullName evidence="1">Uncharacterized protein</fullName>
    </submittedName>
</protein>
<dbReference type="EMBL" id="KY774314">
    <property type="protein sequence ID" value="ART31477.1"/>
    <property type="molecule type" value="Genomic_DNA"/>
</dbReference>
<name>A0A1Y0B256_9LAMI</name>
<organism evidence="1">
    <name type="scientific">Utricularia reniformis</name>
    <dbReference type="NCBI Taxonomy" id="192314"/>
    <lineage>
        <taxon>Eukaryota</taxon>
        <taxon>Viridiplantae</taxon>
        <taxon>Streptophyta</taxon>
        <taxon>Embryophyta</taxon>
        <taxon>Tracheophyta</taxon>
        <taxon>Spermatophyta</taxon>
        <taxon>Magnoliopsida</taxon>
        <taxon>eudicotyledons</taxon>
        <taxon>Gunneridae</taxon>
        <taxon>Pentapetalae</taxon>
        <taxon>asterids</taxon>
        <taxon>lamiids</taxon>
        <taxon>Lamiales</taxon>
        <taxon>Lentibulariaceae</taxon>
        <taxon>Utricularia</taxon>
    </lineage>
</organism>
<reference evidence="1" key="1">
    <citation type="submission" date="2017-03" db="EMBL/GenBank/DDBJ databases">
        <title>The mitochondrial genome of the carnivorous plant Utricularia reniformis (Lentibulariaceae): structure, comparative analysis and evolutionary landmarks.</title>
        <authorList>
            <person name="Silva S.R."/>
            <person name="Alvarenga D.O."/>
            <person name="Michael T.P."/>
            <person name="Miranda V.F.O."/>
            <person name="Varani A.M."/>
        </authorList>
    </citation>
    <scope>NUCLEOTIDE SEQUENCE</scope>
</reference>
<accession>A0A1Y0B256</accession>
<dbReference type="AlphaFoldDB" id="A0A1Y0B256"/>
<proteinExistence type="predicted"/>
<sequence length="32" mass="3772">MYTIVIPICSLLWWNSATLSERKYESPPGRME</sequence>
<gene>
    <name evidence="1" type="ORF">AEK19_MT1271</name>
</gene>
<keyword evidence="1" id="KW-0496">Mitochondrion</keyword>
<evidence type="ECO:0000313" key="1">
    <source>
        <dbReference type="EMBL" id="ART31477.1"/>
    </source>
</evidence>